<dbReference type="InterPro" id="IPR011991">
    <property type="entry name" value="ArsR-like_HTH"/>
</dbReference>
<dbReference type="InterPro" id="IPR051081">
    <property type="entry name" value="HTH_MetalResp_TranReg"/>
</dbReference>
<dbReference type="Pfam" id="PF12840">
    <property type="entry name" value="HTH_20"/>
    <property type="match status" value="1"/>
</dbReference>
<dbReference type="InterPro" id="IPR036388">
    <property type="entry name" value="WH-like_DNA-bd_sf"/>
</dbReference>
<evidence type="ECO:0000256" key="1">
    <source>
        <dbReference type="ARBA" id="ARBA00023015"/>
    </source>
</evidence>
<gene>
    <name evidence="5" type="ORF">OEG82_07620</name>
</gene>
<feature type="domain" description="HTH arsR-type" evidence="4">
    <location>
        <begin position="1"/>
        <end position="87"/>
    </location>
</feature>
<keyword evidence="2" id="KW-0238">DNA-binding</keyword>
<dbReference type="Proteomes" id="UP001081283">
    <property type="component" value="Unassembled WGS sequence"/>
</dbReference>
<reference evidence="5" key="1">
    <citation type="submission" date="2022-10" db="EMBL/GenBank/DDBJ databases">
        <title>Hoeflea sp. J2-29, isolated from marine algae.</title>
        <authorList>
            <person name="Kristyanto S."/>
            <person name="Kim J.M."/>
            <person name="Jeon C.O."/>
        </authorList>
    </citation>
    <scope>NUCLEOTIDE SEQUENCE</scope>
    <source>
        <strain evidence="5">J2-29</strain>
    </source>
</reference>
<comment type="caution">
    <text evidence="5">The sequence shown here is derived from an EMBL/GenBank/DDBJ whole genome shotgun (WGS) entry which is preliminary data.</text>
</comment>
<protein>
    <submittedName>
        <fullName evidence="5">Metalloregulator ArsR/SmtB family transcription factor</fullName>
    </submittedName>
</protein>
<dbReference type="CDD" id="cd00090">
    <property type="entry name" value="HTH_ARSR"/>
    <property type="match status" value="1"/>
</dbReference>
<dbReference type="InterPro" id="IPR001845">
    <property type="entry name" value="HTH_ArsR_DNA-bd_dom"/>
</dbReference>
<name>A0ABT3YDY1_9HYPH</name>
<dbReference type="PROSITE" id="PS50987">
    <property type="entry name" value="HTH_ARSR_2"/>
    <property type="match status" value="1"/>
</dbReference>
<dbReference type="NCBIfam" id="NF033788">
    <property type="entry name" value="HTH_metalloreg"/>
    <property type="match status" value="1"/>
</dbReference>
<dbReference type="PRINTS" id="PR00778">
    <property type="entry name" value="HTHARSR"/>
</dbReference>
<accession>A0ABT3YDY1</accession>
<keyword evidence="1" id="KW-0805">Transcription regulation</keyword>
<evidence type="ECO:0000313" key="5">
    <source>
        <dbReference type="EMBL" id="MCY0093887.1"/>
    </source>
</evidence>
<dbReference type="Gene3D" id="1.10.10.10">
    <property type="entry name" value="Winged helix-like DNA-binding domain superfamily/Winged helix DNA-binding domain"/>
    <property type="match status" value="1"/>
</dbReference>
<evidence type="ECO:0000256" key="3">
    <source>
        <dbReference type="ARBA" id="ARBA00023163"/>
    </source>
</evidence>
<dbReference type="PANTHER" id="PTHR33154">
    <property type="entry name" value="TRANSCRIPTIONAL REGULATOR, ARSR FAMILY"/>
    <property type="match status" value="1"/>
</dbReference>
<dbReference type="EMBL" id="JAOVZQ010000001">
    <property type="protein sequence ID" value="MCY0093887.1"/>
    <property type="molecule type" value="Genomic_DNA"/>
</dbReference>
<dbReference type="InterPro" id="IPR036390">
    <property type="entry name" value="WH_DNA-bd_sf"/>
</dbReference>
<evidence type="ECO:0000259" key="4">
    <source>
        <dbReference type="PROSITE" id="PS50987"/>
    </source>
</evidence>
<evidence type="ECO:0000256" key="2">
    <source>
        <dbReference type="ARBA" id="ARBA00023125"/>
    </source>
</evidence>
<proteinExistence type="predicted"/>
<dbReference type="SUPFAM" id="SSF46785">
    <property type="entry name" value="Winged helix' DNA-binding domain"/>
    <property type="match status" value="1"/>
</dbReference>
<dbReference type="RefSeq" id="WP_267611830.1">
    <property type="nucleotide sequence ID" value="NZ_JAOVZQ010000001.1"/>
</dbReference>
<evidence type="ECO:0000313" key="6">
    <source>
        <dbReference type="Proteomes" id="UP001081283"/>
    </source>
</evidence>
<keyword evidence="6" id="KW-1185">Reference proteome</keyword>
<organism evidence="5 6">
    <name type="scientific">Hoeflea ulvae</name>
    <dbReference type="NCBI Taxonomy" id="2983764"/>
    <lineage>
        <taxon>Bacteria</taxon>
        <taxon>Pseudomonadati</taxon>
        <taxon>Pseudomonadota</taxon>
        <taxon>Alphaproteobacteria</taxon>
        <taxon>Hyphomicrobiales</taxon>
        <taxon>Rhizobiaceae</taxon>
        <taxon>Hoeflea</taxon>
    </lineage>
</organism>
<keyword evidence="3" id="KW-0804">Transcription</keyword>
<dbReference type="PANTHER" id="PTHR33154:SF33">
    <property type="entry name" value="TRANSCRIPTIONAL REPRESSOR SDPR"/>
    <property type="match status" value="1"/>
</dbReference>
<sequence>MNNVYKALSHPVRRDILARLRHGPQTAGVLAEQFDLAKPTLSGHFSVLKDANLIEAERDGTRIVYHLKLSVLEEALSGAMDLFGIGAKSGERKIEPSS</sequence>
<dbReference type="SMART" id="SM00418">
    <property type="entry name" value="HTH_ARSR"/>
    <property type="match status" value="1"/>
</dbReference>